<organism evidence="1 2">
    <name type="scientific">Piscirickettsia salmonis</name>
    <dbReference type="NCBI Taxonomy" id="1238"/>
    <lineage>
        <taxon>Bacteria</taxon>
        <taxon>Pseudomonadati</taxon>
        <taxon>Pseudomonadota</taxon>
        <taxon>Gammaproteobacteria</taxon>
        <taxon>Thiotrichales</taxon>
        <taxon>Piscirickettsiaceae</taxon>
        <taxon>Piscirickettsia</taxon>
    </lineage>
</organism>
<protein>
    <submittedName>
        <fullName evidence="1">Uncharacterized protein</fullName>
    </submittedName>
</protein>
<sequence length="152" mass="17377">MSYHPYLQLMGVSQWQPRMLLPGAKAPLALPVAPALVDGVSEEAKQTVDQCSEVINQLVLLVPQRSWQKPAVRLFLEQLISAVPYIRYEIEGPYLSQLESQSQSQSRSYWGLGVLQTDVIENLPEVERFIASGTLKKQLWRKLWQWKKTKQG</sequence>
<reference evidence="1 2" key="1">
    <citation type="journal article" date="2014" name="Genome Announc.">
        <title>Comparative Genome Analysis of Two Isolates of the Fish Pathogen Piscirickettsia salmonis from Different Hosts Reveals Major Differences in Virulence-Associated Secretion Systems.</title>
        <authorList>
            <person name="Bohle H."/>
            <person name="Henriquez P."/>
            <person name="Grothusen H."/>
            <person name="Navas E."/>
            <person name="Sandoval A."/>
            <person name="Bustamante F."/>
            <person name="Bustos P."/>
            <person name="Mancilla M."/>
        </authorList>
    </citation>
    <scope>NUCLEOTIDE SEQUENCE [LARGE SCALE GENOMIC DNA]</scope>
    <source>
        <strain evidence="2">B1-32597</strain>
    </source>
</reference>
<accession>A0AAC8ZN91</accession>
<dbReference type="RefSeq" id="WP_017376848.1">
    <property type="nucleotide sequence ID" value="NZ_CP012508.1"/>
</dbReference>
<evidence type="ECO:0000313" key="1">
    <source>
        <dbReference type="EMBL" id="ALB21465.1"/>
    </source>
</evidence>
<gene>
    <name evidence="1" type="ORF">KU39_281</name>
</gene>
<dbReference type="Proteomes" id="UP000029558">
    <property type="component" value="Chromosome"/>
</dbReference>
<proteinExistence type="predicted"/>
<dbReference type="EMBL" id="CP012508">
    <property type="protein sequence ID" value="ALB21465.1"/>
    <property type="molecule type" value="Genomic_DNA"/>
</dbReference>
<dbReference type="AlphaFoldDB" id="A0AAC8ZN91"/>
<name>A0AAC8ZN91_PISSA</name>
<evidence type="ECO:0000313" key="2">
    <source>
        <dbReference type="Proteomes" id="UP000029558"/>
    </source>
</evidence>